<evidence type="ECO:0000256" key="3">
    <source>
        <dbReference type="SAM" id="MobiDB-lite"/>
    </source>
</evidence>
<feature type="domain" description="BAH" evidence="4">
    <location>
        <begin position="1"/>
        <end position="119"/>
    </location>
</feature>
<accession>A0A087UB33</accession>
<dbReference type="OMA" id="VHCKEVV"/>
<sequence>MENGDAAARESLRRAKTEQLDIFRVERLWKDEKNNKFAFGHHYLRPHETYHEPSRKFFANEVFRVPLYEIISFDLIVGQCCVLDLPTYCKGRPKGYKEDDVYICEYRVDKTAHFFNKISKIKYPVCTKKYAFEHFQKRLSPKRTFLPHTVPTTYQRRGSTGDRRSCLEKKNIKSEGGQKEEKKKRSSPKEIGTRLEESPESREKKRAHLNELLLKLLRLMPSKQTVDLSYLLEGGLGKRIRRKPNQSLS</sequence>
<dbReference type="GO" id="GO:0005654">
    <property type="term" value="C:nucleoplasm"/>
    <property type="evidence" value="ECO:0007669"/>
    <property type="project" value="TreeGrafter"/>
</dbReference>
<keyword evidence="6" id="KW-1185">Reference proteome</keyword>
<dbReference type="Pfam" id="PF01426">
    <property type="entry name" value="BAH"/>
    <property type="match status" value="1"/>
</dbReference>
<proteinExistence type="predicted"/>
<dbReference type="PANTHER" id="PTHR46147">
    <property type="entry name" value="HISTONE-LYSINE N-METHYLTRANSFERASE ASH1"/>
    <property type="match status" value="1"/>
</dbReference>
<dbReference type="AlphaFoldDB" id="A0A087UB33"/>
<evidence type="ECO:0000256" key="2">
    <source>
        <dbReference type="ARBA" id="ARBA00023242"/>
    </source>
</evidence>
<feature type="compositionally biased region" description="Basic and acidic residues" evidence="3">
    <location>
        <begin position="173"/>
        <end position="203"/>
    </location>
</feature>
<dbReference type="InterPro" id="IPR043151">
    <property type="entry name" value="BAH_sf"/>
</dbReference>
<feature type="region of interest" description="Disordered" evidence="3">
    <location>
        <begin position="173"/>
        <end position="204"/>
    </location>
</feature>
<feature type="non-terminal residue" evidence="5">
    <location>
        <position position="249"/>
    </location>
</feature>
<comment type="subcellular location">
    <subcellularLocation>
        <location evidence="1">Nucleus</location>
    </subcellularLocation>
</comment>
<dbReference type="STRING" id="407821.A0A087UB33"/>
<dbReference type="GO" id="GO:0003682">
    <property type="term" value="F:chromatin binding"/>
    <property type="evidence" value="ECO:0007669"/>
    <property type="project" value="InterPro"/>
</dbReference>
<keyword evidence="2" id="KW-0539">Nucleus</keyword>
<keyword evidence="5" id="KW-0808">Transferase</keyword>
<reference evidence="5 6" key="1">
    <citation type="submission" date="2013-11" db="EMBL/GenBank/DDBJ databases">
        <title>Genome sequencing of Stegodyphus mimosarum.</title>
        <authorList>
            <person name="Bechsgaard J."/>
        </authorList>
    </citation>
    <scope>NUCLEOTIDE SEQUENCE [LARGE SCALE GENOMIC DNA]</scope>
</reference>
<dbReference type="OrthoDB" id="6431725at2759"/>
<dbReference type="GO" id="GO:0042800">
    <property type="term" value="F:histone H3K4 methyltransferase activity"/>
    <property type="evidence" value="ECO:0007669"/>
    <property type="project" value="TreeGrafter"/>
</dbReference>
<gene>
    <name evidence="5" type="ORF">X975_17258</name>
</gene>
<evidence type="ECO:0000259" key="4">
    <source>
        <dbReference type="PROSITE" id="PS51038"/>
    </source>
</evidence>
<dbReference type="PANTHER" id="PTHR46147:SF3">
    <property type="entry name" value="HISTONE-LYSINE N-METHYLTRANSFERASE ASH1"/>
    <property type="match status" value="1"/>
</dbReference>
<keyword evidence="5" id="KW-0489">Methyltransferase</keyword>
<dbReference type="Proteomes" id="UP000054359">
    <property type="component" value="Unassembled WGS sequence"/>
</dbReference>
<protein>
    <submittedName>
        <fullName evidence="5">Histone-lysine N-methyltransferase ASH1L</fullName>
    </submittedName>
</protein>
<dbReference type="PROSITE" id="PS51038">
    <property type="entry name" value="BAH"/>
    <property type="match status" value="1"/>
</dbReference>
<dbReference type="EMBL" id="KK119062">
    <property type="protein sequence ID" value="KFM74572.1"/>
    <property type="molecule type" value="Genomic_DNA"/>
</dbReference>
<dbReference type="GO" id="GO:0032259">
    <property type="term" value="P:methylation"/>
    <property type="evidence" value="ECO:0007669"/>
    <property type="project" value="UniProtKB-KW"/>
</dbReference>
<dbReference type="GO" id="GO:0006355">
    <property type="term" value="P:regulation of DNA-templated transcription"/>
    <property type="evidence" value="ECO:0007669"/>
    <property type="project" value="TreeGrafter"/>
</dbReference>
<dbReference type="InterPro" id="IPR001025">
    <property type="entry name" value="BAH_dom"/>
</dbReference>
<dbReference type="SMART" id="SM00439">
    <property type="entry name" value="BAH"/>
    <property type="match status" value="1"/>
</dbReference>
<name>A0A087UB33_STEMI</name>
<evidence type="ECO:0000313" key="6">
    <source>
        <dbReference type="Proteomes" id="UP000054359"/>
    </source>
</evidence>
<organism evidence="5 6">
    <name type="scientific">Stegodyphus mimosarum</name>
    <name type="common">African social velvet spider</name>
    <dbReference type="NCBI Taxonomy" id="407821"/>
    <lineage>
        <taxon>Eukaryota</taxon>
        <taxon>Metazoa</taxon>
        <taxon>Ecdysozoa</taxon>
        <taxon>Arthropoda</taxon>
        <taxon>Chelicerata</taxon>
        <taxon>Arachnida</taxon>
        <taxon>Araneae</taxon>
        <taxon>Araneomorphae</taxon>
        <taxon>Entelegynae</taxon>
        <taxon>Eresoidea</taxon>
        <taxon>Eresidae</taxon>
        <taxon>Stegodyphus</taxon>
    </lineage>
</organism>
<dbReference type="Gene3D" id="2.30.30.490">
    <property type="match status" value="1"/>
</dbReference>
<dbReference type="CDD" id="cd04717">
    <property type="entry name" value="BAH_polybromo"/>
    <property type="match status" value="1"/>
</dbReference>
<evidence type="ECO:0000313" key="5">
    <source>
        <dbReference type="EMBL" id="KFM74572.1"/>
    </source>
</evidence>
<evidence type="ECO:0000256" key="1">
    <source>
        <dbReference type="ARBA" id="ARBA00004123"/>
    </source>
</evidence>